<dbReference type="GO" id="GO:0035870">
    <property type="term" value="F:dITP diphosphatase activity"/>
    <property type="evidence" value="ECO:0007669"/>
    <property type="project" value="UniProtKB-UniRule"/>
</dbReference>
<evidence type="ECO:0000256" key="7">
    <source>
        <dbReference type="ARBA" id="ARBA00023080"/>
    </source>
</evidence>
<organism evidence="12 13">
    <name type="scientific">Selenomonas timonae</name>
    <dbReference type="NCBI Taxonomy" id="2754044"/>
    <lineage>
        <taxon>Bacteria</taxon>
        <taxon>Bacillati</taxon>
        <taxon>Bacillota</taxon>
        <taxon>Negativicutes</taxon>
        <taxon>Selenomonadales</taxon>
        <taxon>Selenomonadaceae</taxon>
        <taxon>Selenomonas</taxon>
    </lineage>
</organism>
<feature type="binding site" evidence="10">
    <location>
        <begin position="162"/>
        <end position="165"/>
    </location>
    <ligand>
        <name>substrate</name>
    </ligand>
</feature>
<feature type="binding site" evidence="10">
    <location>
        <begin position="189"/>
        <end position="190"/>
    </location>
    <ligand>
        <name>substrate</name>
    </ligand>
</feature>
<dbReference type="HAMAP" id="MF_01405">
    <property type="entry name" value="Non_canon_purine_NTPase"/>
    <property type="match status" value="1"/>
</dbReference>
<comment type="cofactor">
    <cofactor evidence="10">
        <name>Mg(2+)</name>
        <dbReference type="ChEBI" id="CHEBI:18420"/>
    </cofactor>
    <text evidence="10">Binds 1 Mg(2+) ion per subunit.</text>
</comment>
<dbReference type="CDD" id="cd00515">
    <property type="entry name" value="HAM1"/>
    <property type="match status" value="1"/>
</dbReference>
<gene>
    <name evidence="12" type="primary">rdgB</name>
    <name evidence="12" type="ORF">H1B31_06575</name>
</gene>
<comment type="caution">
    <text evidence="10">Lacks conserved residue(s) required for the propagation of feature annotation.</text>
</comment>
<sequence length="207" mass="22489">MGEKIILIATSNEGKVREMEKAFEGLPVRLVPLSRIREVLPDAGEIEEPIEDGATFLENARIKAHYYRERTRLAALADDSGLSVEVLDGAPGVFSARYAGVHGDDAANNAKLIADIRASGTENAAAAYHCALVLVFEDGRELGAEGTCTGFIRPEARGTGGFGYDPHFYRADGRSMAELSREEKHEISHRGAALDMMKQLLMERGVV</sequence>
<feature type="binding site" evidence="10">
    <location>
        <begin position="10"/>
        <end position="15"/>
    </location>
    <ligand>
        <name>substrate</name>
    </ligand>
</feature>
<evidence type="ECO:0000256" key="11">
    <source>
        <dbReference type="RuleBase" id="RU003781"/>
    </source>
</evidence>
<dbReference type="EC" id="3.6.1.66" evidence="10"/>
<evidence type="ECO:0000256" key="3">
    <source>
        <dbReference type="ARBA" id="ARBA00022723"/>
    </source>
</evidence>
<feature type="active site" description="Proton acceptor" evidence="10">
    <location>
        <position position="79"/>
    </location>
</feature>
<evidence type="ECO:0000256" key="2">
    <source>
        <dbReference type="ARBA" id="ARBA00011738"/>
    </source>
</evidence>
<comment type="catalytic activity">
    <reaction evidence="9 10">
        <text>XTP + H2O = XMP + diphosphate + H(+)</text>
        <dbReference type="Rhea" id="RHEA:28610"/>
        <dbReference type="ChEBI" id="CHEBI:15377"/>
        <dbReference type="ChEBI" id="CHEBI:15378"/>
        <dbReference type="ChEBI" id="CHEBI:33019"/>
        <dbReference type="ChEBI" id="CHEBI:57464"/>
        <dbReference type="ChEBI" id="CHEBI:61314"/>
        <dbReference type="EC" id="3.6.1.66"/>
    </reaction>
</comment>
<dbReference type="KEGG" id="stim:H1B31_06575"/>
<proteinExistence type="inferred from homology"/>
<dbReference type="GO" id="GO:0046872">
    <property type="term" value="F:metal ion binding"/>
    <property type="evidence" value="ECO:0007669"/>
    <property type="project" value="UniProtKB-KW"/>
</dbReference>
<dbReference type="InterPro" id="IPR020922">
    <property type="entry name" value="dITP/XTP_pyrophosphatase"/>
</dbReference>
<keyword evidence="6 10" id="KW-0460">Magnesium</keyword>
<dbReference type="GO" id="GO:0009146">
    <property type="term" value="P:purine nucleoside triphosphate catabolic process"/>
    <property type="evidence" value="ECO:0007669"/>
    <property type="project" value="UniProtKB-UniRule"/>
</dbReference>
<dbReference type="GO" id="GO:0005829">
    <property type="term" value="C:cytosol"/>
    <property type="evidence" value="ECO:0007669"/>
    <property type="project" value="TreeGrafter"/>
</dbReference>
<dbReference type="RefSeq" id="WP_185979753.1">
    <property type="nucleotide sequence ID" value="NZ_CP060204.1"/>
</dbReference>
<evidence type="ECO:0000313" key="13">
    <source>
        <dbReference type="Proteomes" id="UP000515480"/>
    </source>
</evidence>
<dbReference type="FunFam" id="3.90.950.10:FF:000001">
    <property type="entry name" value="dITP/XTP pyrophosphatase"/>
    <property type="match status" value="1"/>
</dbReference>
<comment type="catalytic activity">
    <reaction evidence="8 10">
        <text>dITP + H2O = dIMP + diphosphate + H(+)</text>
        <dbReference type="Rhea" id="RHEA:28342"/>
        <dbReference type="ChEBI" id="CHEBI:15377"/>
        <dbReference type="ChEBI" id="CHEBI:15378"/>
        <dbReference type="ChEBI" id="CHEBI:33019"/>
        <dbReference type="ChEBI" id="CHEBI:61194"/>
        <dbReference type="ChEBI" id="CHEBI:61382"/>
        <dbReference type="EC" id="3.6.1.66"/>
    </reaction>
</comment>
<evidence type="ECO:0000256" key="9">
    <source>
        <dbReference type="ARBA" id="ARBA00052017"/>
    </source>
</evidence>
<name>A0A7G7VHH4_9FIRM</name>
<comment type="catalytic activity">
    <reaction evidence="10">
        <text>ITP + H2O = IMP + diphosphate + H(+)</text>
        <dbReference type="Rhea" id="RHEA:29399"/>
        <dbReference type="ChEBI" id="CHEBI:15377"/>
        <dbReference type="ChEBI" id="CHEBI:15378"/>
        <dbReference type="ChEBI" id="CHEBI:33019"/>
        <dbReference type="ChEBI" id="CHEBI:58053"/>
        <dbReference type="ChEBI" id="CHEBI:61402"/>
        <dbReference type="EC" id="3.6.1.66"/>
    </reaction>
</comment>
<dbReference type="PANTHER" id="PTHR11067">
    <property type="entry name" value="INOSINE TRIPHOSPHATE PYROPHOSPHATASE/HAM1 PROTEIN"/>
    <property type="match status" value="1"/>
</dbReference>
<dbReference type="SUPFAM" id="SSF52972">
    <property type="entry name" value="ITPase-like"/>
    <property type="match status" value="1"/>
</dbReference>
<dbReference type="Gene3D" id="3.90.950.10">
    <property type="match status" value="1"/>
</dbReference>
<keyword evidence="13" id="KW-1185">Reference proteome</keyword>
<keyword evidence="4 10" id="KW-0547">Nucleotide-binding</keyword>
<dbReference type="GO" id="GO:0000166">
    <property type="term" value="F:nucleotide binding"/>
    <property type="evidence" value="ECO:0007669"/>
    <property type="project" value="UniProtKB-KW"/>
</dbReference>
<evidence type="ECO:0000313" key="12">
    <source>
        <dbReference type="EMBL" id="QNH53567.1"/>
    </source>
</evidence>
<evidence type="ECO:0000256" key="1">
    <source>
        <dbReference type="ARBA" id="ARBA00008023"/>
    </source>
</evidence>
<dbReference type="GO" id="GO:0036222">
    <property type="term" value="F:XTP diphosphatase activity"/>
    <property type="evidence" value="ECO:0007669"/>
    <property type="project" value="UniProtKB-UniRule"/>
</dbReference>
<dbReference type="Proteomes" id="UP000515480">
    <property type="component" value="Chromosome"/>
</dbReference>
<dbReference type="GO" id="GO:0036220">
    <property type="term" value="F:ITP diphosphatase activity"/>
    <property type="evidence" value="ECO:0007669"/>
    <property type="project" value="UniProtKB-UniRule"/>
</dbReference>
<feature type="binding site" evidence="10">
    <location>
        <position position="184"/>
    </location>
    <ligand>
        <name>substrate</name>
    </ligand>
</feature>
<dbReference type="InterPro" id="IPR002637">
    <property type="entry name" value="RdgB/HAM1"/>
</dbReference>
<evidence type="ECO:0000256" key="10">
    <source>
        <dbReference type="HAMAP-Rule" id="MF_01405"/>
    </source>
</evidence>
<evidence type="ECO:0000256" key="5">
    <source>
        <dbReference type="ARBA" id="ARBA00022801"/>
    </source>
</evidence>
<feature type="binding site" evidence="10">
    <location>
        <position position="79"/>
    </location>
    <ligand>
        <name>Mg(2+)</name>
        <dbReference type="ChEBI" id="CHEBI:18420"/>
    </ligand>
</feature>
<dbReference type="GO" id="GO:0017111">
    <property type="term" value="F:ribonucleoside triphosphate phosphatase activity"/>
    <property type="evidence" value="ECO:0007669"/>
    <property type="project" value="InterPro"/>
</dbReference>
<evidence type="ECO:0000256" key="6">
    <source>
        <dbReference type="ARBA" id="ARBA00022842"/>
    </source>
</evidence>
<evidence type="ECO:0000256" key="4">
    <source>
        <dbReference type="ARBA" id="ARBA00022741"/>
    </source>
</evidence>
<comment type="function">
    <text evidence="10">Pyrophosphatase that catalyzes the hydrolysis of nucleoside triphosphates to their monophosphate derivatives, with a high preference for the non-canonical purine nucleotides XTP (xanthosine triphosphate), dITP (deoxyinosine triphosphate) and ITP. Seems to function as a house-cleaning enzyme that removes non-canonical purine nucleotides from the nucleotide pool, thus preventing their incorporation into DNA/RNA and avoiding chromosomal lesions.</text>
</comment>
<reference evidence="12 13" key="1">
    <citation type="submission" date="2020-07" db="EMBL/GenBank/DDBJ databases">
        <title>Complete genome and description of Selenomonas timonensis sp. nov., a new bacterium isolated from a gingivitis subject.</title>
        <authorList>
            <person name="Antezack A."/>
        </authorList>
    </citation>
    <scope>NUCLEOTIDE SEQUENCE [LARGE SCALE GENOMIC DNA]</scope>
    <source>
        <strain evidence="12 13">Marseille-Q3039</strain>
    </source>
</reference>
<dbReference type="PANTHER" id="PTHR11067:SF9">
    <property type="entry name" value="INOSINE TRIPHOSPHATE PYROPHOSPHATASE"/>
    <property type="match status" value="1"/>
</dbReference>
<dbReference type="EMBL" id="CP060204">
    <property type="protein sequence ID" value="QNH53567.1"/>
    <property type="molecule type" value="Genomic_DNA"/>
</dbReference>
<dbReference type="AlphaFoldDB" id="A0A7G7VHH4"/>
<feature type="binding site" evidence="10">
    <location>
        <position position="80"/>
    </location>
    <ligand>
        <name>substrate</name>
    </ligand>
</feature>
<comment type="subunit">
    <text evidence="2 10">Homodimer.</text>
</comment>
<dbReference type="NCBIfam" id="TIGR00042">
    <property type="entry name" value="RdgB/HAM1 family non-canonical purine NTP pyrophosphatase"/>
    <property type="match status" value="1"/>
</dbReference>
<keyword evidence="3 10" id="KW-0479">Metal-binding</keyword>
<dbReference type="InterPro" id="IPR029001">
    <property type="entry name" value="ITPase-like_fam"/>
</dbReference>
<dbReference type="Pfam" id="PF01725">
    <property type="entry name" value="Ham1p_like"/>
    <property type="match status" value="1"/>
</dbReference>
<keyword evidence="7 10" id="KW-0546">Nucleotide metabolism</keyword>
<keyword evidence="5 10" id="KW-0378">Hydrolase</keyword>
<dbReference type="GO" id="GO:0009117">
    <property type="term" value="P:nucleotide metabolic process"/>
    <property type="evidence" value="ECO:0007669"/>
    <property type="project" value="UniProtKB-KW"/>
</dbReference>
<protein>
    <recommendedName>
        <fullName evidence="10">dITP/XTP pyrophosphatase</fullName>
        <ecNumber evidence="10">3.6.1.66</ecNumber>
    </recommendedName>
    <alternativeName>
        <fullName evidence="10">Non-canonical purine NTP pyrophosphatase</fullName>
    </alternativeName>
    <alternativeName>
        <fullName evidence="10">Non-standard purine NTP pyrophosphatase</fullName>
    </alternativeName>
    <alternativeName>
        <fullName evidence="10">Nucleoside-triphosphate diphosphatase</fullName>
    </alternativeName>
    <alternativeName>
        <fullName evidence="10">Nucleoside-triphosphate pyrophosphatase</fullName>
        <shortName evidence="10">NTPase</shortName>
    </alternativeName>
</protein>
<accession>A0A7G7VHH4</accession>
<evidence type="ECO:0000256" key="8">
    <source>
        <dbReference type="ARBA" id="ARBA00051875"/>
    </source>
</evidence>
<comment type="similarity">
    <text evidence="1 10 11">Belongs to the HAM1 NTPase family.</text>
</comment>